<evidence type="ECO:0000313" key="10">
    <source>
        <dbReference type="EMBL" id="KAF9326385.1"/>
    </source>
</evidence>
<dbReference type="Proteomes" id="UP000696485">
    <property type="component" value="Unassembled WGS sequence"/>
</dbReference>
<comment type="function">
    <text evidence="5">Component of the ESCRT-I complex (endosomal sorting complex required for transport I), a regulator of vesicular trafficking process.</text>
</comment>
<evidence type="ECO:0000259" key="8">
    <source>
        <dbReference type="PROSITE" id="PS51310"/>
    </source>
</evidence>
<dbReference type="FunFam" id="1.20.120.1130:FF:000001">
    <property type="entry name" value="Vacuolar protein sorting-associated protein 28 homolog"/>
    <property type="match status" value="1"/>
</dbReference>
<dbReference type="PANTHER" id="PTHR12937">
    <property type="entry name" value="VACUOLAR PROTEIN SORTING 28, ISOFORM 2 VPS28"/>
    <property type="match status" value="1"/>
</dbReference>
<feature type="domain" description="VPS28 C-terminal" evidence="8">
    <location>
        <begin position="159"/>
        <end position="255"/>
    </location>
</feature>
<comment type="caution">
    <text evidence="10">The sequence shown here is derived from an EMBL/GenBank/DDBJ whole genome shotgun (WGS) entry which is preliminary data.</text>
</comment>
<organism evidence="10 11">
    <name type="scientific">Podila minutissima</name>
    <dbReference type="NCBI Taxonomy" id="64525"/>
    <lineage>
        <taxon>Eukaryota</taxon>
        <taxon>Fungi</taxon>
        <taxon>Fungi incertae sedis</taxon>
        <taxon>Mucoromycota</taxon>
        <taxon>Mortierellomycotina</taxon>
        <taxon>Mortierellomycetes</taxon>
        <taxon>Mortierellales</taxon>
        <taxon>Mortierellaceae</taxon>
        <taxon>Podila</taxon>
    </lineage>
</organism>
<keyword evidence="11" id="KW-1185">Reference proteome</keyword>
<dbReference type="Gene3D" id="1.20.120.1130">
    <property type="match status" value="1"/>
</dbReference>
<dbReference type="InterPro" id="IPR037206">
    <property type="entry name" value="VPS28_C_sf"/>
</dbReference>
<dbReference type="GO" id="GO:0043328">
    <property type="term" value="P:protein transport to vacuole involved in ubiquitin-dependent protein catabolic process via the multivesicular body sorting pathway"/>
    <property type="evidence" value="ECO:0007669"/>
    <property type="project" value="TreeGrafter"/>
</dbReference>
<feature type="domain" description="VPS28 N-terminal" evidence="9">
    <location>
        <begin position="43"/>
        <end position="149"/>
    </location>
</feature>
<proteinExistence type="inferred from homology"/>
<comment type="similarity">
    <text evidence="5 6">Belongs to the VPS28 family.</text>
</comment>
<dbReference type="PROSITE" id="PS51313">
    <property type="entry name" value="VPS28_N"/>
    <property type="match status" value="1"/>
</dbReference>
<reference evidence="10" key="1">
    <citation type="journal article" date="2020" name="Fungal Divers.">
        <title>Resolving the Mortierellaceae phylogeny through synthesis of multi-gene phylogenetics and phylogenomics.</title>
        <authorList>
            <person name="Vandepol N."/>
            <person name="Liber J."/>
            <person name="Desiro A."/>
            <person name="Na H."/>
            <person name="Kennedy M."/>
            <person name="Barry K."/>
            <person name="Grigoriev I.V."/>
            <person name="Miller A.N."/>
            <person name="O'Donnell K."/>
            <person name="Stajich J.E."/>
            <person name="Bonito G."/>
        </authorList>
    </citation>
    <scope>NUCLEOTIDE SEQUENCE</scope>
    <source>
        <strain evidence="10">NVP1</strain>
    </source>
</reference>
<gene>
    <name evidence="10" type="ORF">BG006_010179</name>
</gene>
<accession>A0A9P5SDE5</accession>
<keyword evidence="2 5" id="KW-0813">Transport</keyword>
<dbReference type="PROSITE" id="PS51310">
    <property type="entry name" value="VPS28_C"/>
    <property type="match status" value="1"/>
</dbReference>
<dbReference type="PIRSF" id="PIRSF017535">
    <property type="entry name" value="VPS28"/>
    <property type="match status" value="1"/>
</dbReference>
<evidence type="ECO:0000256" key="3">
    <source>
        <dbReference type="ARBA" id="ARBA00022753"/>
    </source>
</evidence>
<evidence type="ECO:0000256" key="4">
    <source>
        <dbReference type="ARBA" id="ARBA00022927"/>
    </source>
</evidence>
<dbReference type="PANTHER" id="PTHR12937:SF0">
    <property type="entry name" value="VACUOLAR PROTEIN SORTING-ASSOCIATED PROTEIN 28 HOMOLOG"/>
    <property type="match status" value="1"/>
</dbReference>
<evidence type="ECO:0000313" key="11">
    <source>
        <dbReference type="Proteomes" id="UP000696485"/>
    </source>
</evidence>
<name>A0A9P5SDE5_9FUNG</name>
<feature type="compositionally biased region" description="Gly residues" evidence="7">
    <location>
        <begin position="29"/>
        <end position="39"/>
    </location>
</feature>
<dbReference type="GO" id="GO:0031902">
    <property type="term" value="C:late endosome membrane"/>
    <property type="evidence" value="ECO:0007669"/>
    <property type="project" value="UniProtKB-SubCell"/>
</dbReference>
<evidence type="ECO:0000256" key="5">
    <source>
        <dbReference type="PIRNR" id="PIRNR017535"/>
    </source>
</evidence>
<feature type="compositionally biased region" description="Low complexity" evidence="7">
    <location>
        <begin position="10"/>
        <end position="28"/>
    </location>
</feature>
<dbReference type="SUPFAM" id="SSF140427">
    <property type="entry name" value="VPS28 C-terminal domain-like"/>
    <property type="match status" value="1"/>
</dbReference>
<sequence>MSYTQNYLNSVNGPSTSSSTMSFPNSSFGGNGAGPGGPSSNGRPVPNINLDEEIRLTTNNRERAQMDNMADLYSIIVVLEHLEVAYIRSAVSHTEYTPACKQLIAQFKTASSLLVDVVPDLEKFMKEYSLDCPAAAKRIKIGVPATIEFGDAGSSNTSGHYKNVAEIVQNYNNAMDTLKLGRTAADEMHPFLADIMQSLNSMRALPSDFEGRAKMREWLIKLNAMKASQELDNDEKRQLEFDLDSTYSAFMAWLNSQ</sequence>
<comment type="subcellular location">
    <subcellularLocation>
        <location evidence="1">Late endosome membrane</location>
        <topology evidence="1">Peripheral membrane protein</topology>
    </subcellularLocation>
</comment>
<keyword evidence="4 5" id="KW-0653">Protein transport</keyword>
<dbReference type="EMBL" id="JAAAUY010000790">
    <property type="protein sequence ID" value="KAF9326385.1"/>
    <property type="molecule type" value="Genomic_DNA"/>
</dbReference>
<dbReference type="AlphaFoldDB" id="A0A9P5SDE5"/>
<dbReference type="GO" id="GO:0000813">
    <property type="term" value="C:ESCRT I complex"/>
    <property type="evidence" value="ECO:0007669"/>
    <property type="project" value="UniProtKB-UniRule"/>
</dbReference>
<dbReference type="InterPro" id="IPR037202">
    <property type="entry name" value="ESCRT_assembly_dom"/>
</dbReference>
<evidence type="ECO:0000259" key="9">
    <source>
        <dbReference type="PROSITE" id="PS51313"/>
    </source>
</evidence>
<dbReference type="Gene3D" id="1.20.1440.200">
    <property type="match status" value="1"/>
</dbReference>
<evidence type="ECO:0000256" key="2">
    <source>
        <dbReference type="ARBA" id="ARBA00022448"/>
    </source>
</evidence>
<keyword evidence="3 5" id="KW-0967">Endosome</keyword>
<evidence type="ECO:0000256" key="7">
    <source>
        <dbReference type="SAM" id="MobiDB-lite"/>
    </source>
</evidence>
<protein>
    <recommendedName>
        <fullName evidence="5">Vacuolar protein sorting-associated protein 28</fullName>
    </recommendedName>
    <alternativeName>
        <fullName evidence="5">ESCRT-I complex subunit VPS28</fullName>
    </alternativeName>
</protein>
<evidence type="ECO:0000256" key="6">
    <source>
        <dbReference type="PROSITE-ProRule" id="PRU00642"/>
    </source>
</evidence>
<feature type="region of interest" description="Disordered" evidence="7">
    <location>
        <begin position="1"/>
        <end position="47"/>
    </location>
</feature>
<dbReference type="InterPro" id="IPR017898">
    <property type="entry name" value="VPS28_N"/>
</dbReference>
<dbReference type="InterPro" id="IPR017899">
    <property type="entry name" value="VPS28_C"/>
</dbReference>
<dbReference type="Pfam" id="PF03997">
    <property type="entry name" value="VPS28"/>
    <property type="match status" value="1"/>
</dbReference>
<dbReference type="InterPro" id="IPR007143">
    <property type="entry name" value="Vps28"/>
</dbReference>
<evidence type="ECO:0000256" key="1">
    <source>
        <dbReference type="ARBA" id="ARBA00004633"/>
    </source>
</evidence>
<dbReference type="GO" id="GO:0044877">
    <property type="term" value="F:protein-containing complex binding"/>
    <property type="evidence" value="ECO:0007669"/>
    <property type="project" value="TreeGrafter"/>
</dbReference>
<dbReference type="InterPro" id="IPR038358">
    <property type="entry name" value="VPS28_N_sf"/>
</dbReference>
<dbReference type="SUPFAM" id="SSF140111">
    <property type="entry name" value="Endosomal sorting complex assembly domain"/>
    <property type="match status" value="1"/>
</dbReference>